<proteinExistence type="predicted"/>
<evidence type="ECO:0000313" key="5">
    <source>
        <dbReference type="Proteomes" id="UP001152795"/>
    </source>
</evidence>
<dbReference type="Pfam" id="PF21788">
    <property type="entry name" value="TNP-like_GBD"/>
    <property type="match status" value="1"/>
</dbReference>
<dbReference type="Proteomes" id="UP001152795">
    <property type="component" value="Unassembled WGS sequence"/>
</dbReference>
<feature type="domain" description="Transposable element P transposase-like GTP-binding insertion" evidence="3">
    <location>
        <begin position="273"/>
        <end position="391"/>
    </location>
</feature>
<evidence type="ECO:0000259" key="2">
    <source>
        <dbReference type="Pfam" id="PF21787"/>
    </source>
</evidence>
<evidence type="ECO:0000256" key="1">
    <source>
        <dbReference type="SAM" id="MobiDB-lite"/>
    </source>
</evidence>
<dbReference type="InterPro" id="IPR048366">
    <property type="entry name" value="TNP-like_GBD"/>
</dbReference>
<name>A0A6S7HZS0_PARCT</name>
<dbReference type="OrthoDB" id="5982760at2759"/>
<organism evidence="4 5">
    <name type="scientific">Paramuricea clavata</name>
    <name type="common">Red gorgonian</name>
    <name type="synonym">Violescent sea-whip</name>
    <dbReference type="NCBI Taxonomy" id="317549"/>
    <lineage>
        <taxon>Eukaryota</taxon>
        <taxon>Metazoa</taxon>
        <taxon>Cnidaria</taxon>
        <taxon>Anthozoa</taxon>
        <taxon>Octocorallia</taxon>
        <taxon>Malacalcyonacea</taxon>
        <taxon>Plexauridae</taxon>
        <taxon>Paramuricea</taxon>
    </lineage>
</organism>
<feature type="region of interest" description="Disordered" evidence="1">
    <location>
        <begin position="516"/>
        <end position="540"/>
    </location>
</feature>
<dbReference type="PANTHER" id="PTHR48257">
    <property type="match status" value="1"/>
</dbReference>
<dbReference type="InterPro" id="IPR048365">
    <property type="entry name" value="TNP-like_RNaseH_N"/>
</dbReference>
<gene>
    <name evidence="4" type="ORF">PACLA_8A036022</name>
</gene>
<dbReference type="PANTHER" id="PTHR48257:SF1">
    <property type="match status" value="1"/>
</dbReference>
<sequence length="555" mass="63741">MRQAIQKSGVVLQSEFSQDVRSLMSGNKEKLTPFMKLFWQQQQEEFTKSPNAIRYHPMIIRFCLSLAAKSASAYEELRNSKVLTLPSRRTLRDYRNVITPSIGFNPALVQELCQTTKSLTGIQRFVVLAFDEMKVQSKLVFIKNTGDLVGFLDLGDPDINFTAFDDAEELASHALVFYIRGIASDLKFNLAHFATGSLKSYQLMPLIWKAVAILELTCSLPVSVAASDGASANRKFYRMHAAMDKNAGKSVVYRTVNVYAPDRFIWLFADALHLMKTARNCLYHSSTGKSTRCMWNDGKYLLWQHICTIVNDDAENGLKLCPKLSCEHTQLTSYSVMNVRLAAQVLSETTGKILKEYHSPDMHGTAEFCLQLDKFFDCLNVRSREEGNFKRKDALKPYTSHDDERLKWLENTFLKYLEDWKKSTEDRPGNFSPTDRQKMFLSLQTYEGLQMTVYSVIEVTKFLLSKGMTFVLTNRFNQDVVEEYFGRQRSLGRRSDNPNIWQFGFNDNIIRTQRSVAPVTGNTEGRHDKKRKVSWTDVDETPLKKRQKTNRFRSA</sequence>
<dbReference type="EMBL" id="CACRXK020007143">
    <property type="protein sequence ID" value="CAB4011434.1"/>
    <property type="molecule type" value="Genomic_DNA"/>
</dbReference>
<protein>
    <submittedName>
        <fullName evidence="4">Transposable element P transposase</fullName>
    </submittedName>
</protein>
<comment type="caution">
    <text evidence="4">The sequence shown here is derived from an EMBL/GenBank/DDBJ whole genome shotgun (WGS) entry which is preliminary data.</text>
</comment>
<dbReference type="Pfam" id="PF21787">
    <property type="entry name" value="TNP-like_RNaseH_N"/>
    <property type="match status" value="1"/>
</dbReference>
<keyword evidence="5" id="KW-1185">Reference proteome</keyword>
<reference evidence="4" key="1">
    <citation type="submission" date="2020-04" db="EMBL/GenBank/DDBJ databases">
        <authorList>
            <person name="Alioto T."/>
            <person name="Alioto T."/>
            <person name="Gomez Garrido J."/>
        </authorList>
    </citation>
    <scope>NUCLEOTIDE SEQUENCE</scope>
    <source>
        <strain evidence="4">A484AB</strain>
    </source>
</reference>
<evidence type="ECO:0000313" key="4">
    <source>
        <dbReference type="EMBL" id="CAB4011434.1"/>
    </source>
</evidence>
<feature type="domain" description="Transposable element P transposase-like RNase H" evidence="2">
    <location>
        <begin position="101"/>
        <end position="237"/>
    </location>
</feature>
<accession>A0A6S7HZS0</accession>
<evidence type="ECO:0000259" key="3">
    <source>
        <dbReference type="Pfam" id="PF21788"/>
    </source>
</evidence>
<dbReference type="AlphaFoldDB" id="A0A6S7HZS0"/>